<keyword evidence="2" id="KW-1185">Reference proteome</keyword>
<proteinExistence type="predicted"/>
<dbReference type="Gene3D" id="3.30.420.10">
    <property type="entry name" value="Ribonuclease H-like superfamily/Ribonuclease H"/>
    <property type="match status" value="1"/>
</dbReference>
<dbReference type="Proteomes" id="UP001482620">
    <property type="component" value="Unassembled WGS sequence"/>
</dbReference>
<sequence>MTLHHDSFHNNEPRFVPEFSGNKQLLLIRCIISCSEVCRCVFTPCQDGKTSRLNSHTEERPYLHMDRCGLHHQVYVDFCDLIQKGYLITHTHTHTHTLPVETFDVQRHSTAAGGENLDWPAHSPDLNLLEHLFG</sequence>
<name>A0ABV0V6T4_9TELE</name>
<evidence type="ECO:0000313" key="2">
    <source>
        <dbReference type="Proteomes" id="UP001482620"/>
    </source>
</evidence>
<reference evidence="1 2" key="1">
    <citation type="submission" date="2021-06" db="EMBL/GenBank/DDBJ databases">
        <authorList>
            <person name="Palmer J.M."/>
        </authorList>
    </citation>
    <scope>NUCLEOTIDE SEQUENCE [LARGE SCALE GENOMIC DNA]</scope>
    <source>
        <strain evidence="2">if_2019</strain>
        <tissue evidence="1">Muscle</tissue>
    </source>
</reference>
<organism evidence="1 2">
    <name type="scientific">Ilyodon furcidens</name>
    <name type="common">goldbreast splitfin</name>
    <dbReference type="NCBI Taxonomy" id="33524"/>
    <lineage>
        <taxon>Eukaryota</taxon>
        <taxon>Metazoa</taxon>
        <taxon>Chordata</taxon>
        <taxon>Craniata</taxon>
        <taxon>Vertebrata</taxon>
        <taxon>Euteleostomi</taxon>
        <taxon>Actinopterygii</taxon>
        <taxon>Neopterygii</taxon>
        <taxon>Teleostei</taxon>
        <taxon>Neoteleostei</taxon>
        <taxon>Acanthomorphata</taxon>
        <taxon>Ovalentaria</taxon>
        <taxon>Atherinomorphae</taxon>
        <taxon>Cyprinodontiformes</taxon>
        <taxon>Goodeidae</taxon>
        <taxon>Ilyodon</taxon>
    </lineage>
</organism>
<dbReference type="InterPro" id="IPR036397">
    <property type="entry name" value="RNaseH_sf"/>
</dbReference>
<protein>
    <submittedName>
        <fullName evidence="1">Uncharacterized protein</fullName>
    </submittedName>
</protein>
<dbReference type="EMBL" id="JAHRIQ010095838">
    <property type="protein sequence ID" value="MEQ2252804.1"/>
    <property type="molecule type" value="Genomic_DNA"/>
</dbReference>
<evidence type="ECO:0000313" key="1">
    <source>
        <dbReference type="EMBL" id="MEQ2252804.1"/>
    </source>
</evidence>
<comment type="caution">
    <text evidence="1">The sequence shown here is derived from an EMBL/GenBank/DDBJ whole genome shotgun (WGS) entry which is preliminary data.</text>
</comment>
<gene>
    <name evidence="1" type="ORF">ILYODFUR_025640</name>
</gene>
<accession>A0ABV0V6T4</accession>